<organism evidence="1 2">
    <name type="scientific">Microvirga makkahensis</name>
    <dbReference type="NCBI Taxonomy" id="1128670"/>
    <lineage>
        <taxon>Bacteria</taxon>
        <taxon>Pseudomonadati</taxon>
        <taxon>Pseudomonadota</taxon>
        <taxon>Alphaproteobacteria</taxon>
        <taxon>Hyphomicrobiales</taxon>
        <taxon>Methylobacteriaceae</taxon>
        <taxon>Microvirga</taxon>
    </lineage>
</organism>
<dbReference type="OrthoDB" id="420651at2"/>
<accession>A0A7X3MPE4</accession>
<dbReference type="Proteomes" id="UP000436483">
    <property type="component" value="Unassembled WGS sequence"/>
</dbReference>
<dbReference type="EMBL" id="WURB01000002">
    <property type="protein sequence ID" value="MXQ10767.1"/>
    <property type="molecule type" value="Genomic_DNA"/>
</dbReference>
<dbReference type="RefSeq" id="WP_160883359.1">
    <property type="nucleotide sequence ID" value="NZ_WURB01000002.1"/>
</dbReference>
<sequence>MNSDDVDTTTWLKALDEVEQLAPIMIGSGHRKATAQGAIASTRDCILFVRNAMQNATESWTDYDTAYAQTDRPGYKDLPALEEDKRGNAYRIYIDIEQSQLKAENR</sequence>
<evidence type="ECO:0000313" key="1">
    <source>
        <dbReference type="EMBL" id="MXQ10767.1"/>
    </source>
</evidence>
<name>A0A7X3MPE4_9HYPH</name>
<proteinExistence type="predicted"/>
<reference evidence="1 2" key="2">
    <citation type="submission" date="2020-01" db="EMBL/GenBank/DDBJ databases">
        <title>Microvirga sp. nov., an arsenate reduction bacterium isolated from Tibet hotspring sediments.</title>
        <authorList>
            <person name="Xian W.-D."/>
            <person name="Li W.-J."/>
        </authorList>
    </citation>
    <scope>NUCLEOTIDE SEQUENCE [LARGE SCALE GENOMIC DNA]</scope>
    <source>
        <strain evidence="1 2">KCTC 23863</strain>
    </source>
</reference>
<reference evidence="1 2" key="1">
    <citation type="submission" date="2019-12" db="EMBL/GenBank/DDBJ databases">
        <authorList>
            <person name="Yuan C.-G."/>
        </authorList>
    </citation>
    <scope>NUCLEOTIDE SEQUENCE [LARGE SCALE GENOMIC DNA]</scope>
    <source>
        <strain evidence="1 2">KCTC 23863</strain>
    </source>
</reference>
<keyword evidence="2" id="KW-1185">Reference proteome</keyword>
<dbReference type="AlphaFoldDB" id="A0A7X3MPE4"/>
<protein>
    <submittedName>
        <fullName evidence="1">Uncharacterized protein</fullName>
    </submittedName>
</protein>
<gene>
    <name evidence="1" type="ORF">GR328_04745</name>
</gene>
<evidence type="ECO:0000313" key="2">
    <source>
        <dbReference type="Proteomes" id="UP000436483"/>
    </source>
</evidence>
<comment type="caution">
    <text evidence="1">The sequence shown here is derived from an EMBL/GenBank/DDBJ whole genome shotgun (WGS) entry which is preliminary data.</text>
</comment>